<comment type="function">
    <text evidence="2">Catalyzes the condensation of 4-aminobenzoate (pABA) with 5-phospho-alpha-D-ribose 1-diphosphate (PRPP) to produce beta-ribofuranosylaminobenzene 5'-phosphate (beta-RFA-P).</text>
</comment>
<accession>A0A1Q6DU01</accession>
<dbReference type="InterPro" id="IPR020568">
    <property type="entry name" value="Ribosomal_Su5_D2-typ_SF"/>
</dbReference>
<dbReference type="Gene3D" id="3.30.230.10">
    <property type="match status" value="1"/>
</dbReference>
<reference evidence="5" key="1">
    <citation type="submission" date="2016-12" db="EMBL/GenBank/DDBJ databases">
        <title>Discovery of methanogenic haloarchaea.</title>
        <authorList>
            <person name="Sorokin D.Y."/>
            <person name="Makarova K.S."/>
            <person name="Abbas B."/>
            <person name="Ferrer M."/>
            <person name="Golyshin P.N."/>
        </authorList>
    </citation>
    <scope>NUCLEOTIDE SEQUENCE [LARGE SCALE GENOMIC DNA]</scope>
    <source>
        <strain evidence="5">HMET1</strain>
    </source>
</reference>
<name>A0A1Q6DU01_METT1</name>
<dbReference type="AlphaFoldDB" id="A0A1Q6DU01"/>
<evidence type="ECO:0000259" key="3">
    <source>
        <dbReference type="Pfam" id="PF00288"/>
    </source>
</evidence>
<dbReference type="InterPro" id="IPR014721">
    <property type="entry name" value="Ribsml_uS5_D2-typ_fold_subgr"/>
</dbReference>
<feature type="domain" description="GHMP kinase N-terminal" evidence="3">
    <location>
        <begin position="58"/>
        <end position="127"/>
    </location>
</feature>
<dbReference type="GO" id="GO:0016301">
    <property type="term" value="F:kinase activity"/>
    <property type="evidence" value="ECO:0007669"/>
    <property type="project" value="UniProtKB-KW"/>
</dbReference>
<dbReference type="Proteomes" id="UP000185744">
    <property type="component" value="Unassembled WGS sequence"/>
</dbReference>
<sequence>MALEIEAPSRMHFGFLDLTGDQFHKYGGIGIAINEPKAELTIATSNTLKVKGEDQKRVRKITRDILEKLNVPGTSLHVKKTIPSHRGLGSGTSLTLAILSGLIRLYDLKLDLEKTAYRLGRGKRSGVGTKIAKKGGFVIELGHSTHGEKKPTLLQQKFPKNWFFTLITPKYQGLHGKKEKKAFEQEVNQPKKLAGEVCRTTLMSLVPALKKQNLNEFGKALTKIQKNIGKTFKKTQDGIYAYNEAKKIFNKIKNIPEVKAYGQSSWGPTIFFLTREKQERKIKNKIDKIKPELEKEIEIKTTTPNNQGIKIKK</sequence>
<evidence type="ECO:0000256" key="1">
    <source>
        <dbReference type="ARBA" id="ARBA00022679"/>
    </source>
</evidence>
<evidence type="ECO:0000313" key="5">
    <source>
        <dbReference type="EMBL" id="OKY77844.1"/>
    </source>
</evidence>
<comment type="subunit">
    <text evidence="2">Homodimer.</text>
</comment>
<dbReference type="InterPro" id="IPR004422">
    <property type="entry name" value="RFAP_synthase"/>
</dbReference>
<comment type="catalytic activity">
    <reaction evidence="2">
        <text>5-phospho-alpha-D-ribose 1-diphosphate + 4-hydroxybenzoate + H(+) = 4-(beta-D-ribofuranosyl)phenol 5'-phosphate + CO2 + diphosphate</text>
        <dbReference type="Rhea" id="RHEA:48556"/>
        <dbReference type="ChEBI" id="CHEBI:15378"/>
        <dbReference type="ChEBI" id="CHEBI:16526"/>
        <dbReference type="ChEBI" id="CHEBI:17879"/>
        <dbReference type="ChEBI" id="CHEBI:33019"/>
        <dbReference type="ChEBI" id="CHEBI:58017"/>
        <dbReference type="ChEBI" id="CHEBI:82767"/>
        <dbReference type="EC" id="2.4.2.54"/>
    </reaction>
</comment>
<keyword evidence="2" id="KW-0328">Glycosyltransferase</keyword>
<comment type="similarity">
    <text evidence="2">Belongs to the beta-RFA-P synthase family.</text>
</comment>
<dbReference type="PANTHER" id="PTHR20861">
    <property type="entry name" value="HOMOSERINE/4-DIPHOSPHOCYTIDYL-2-C-METHYL-D-ERYTHRITOL KINASE"/>
    <property type="match status" value="1"/>
</dbReference>
<feature type="domain" description="GHMP kinase C-terminal" evidence="4">
    <location>
        <begin position="205"/>
        <end position="287"/>
    </location>
</feature>
<dbReference type="InterPro" id="IPR013750">
    <property type="entry name" value="GHMP_kinase_C_dom"/>
</dbReference>
<keyword evidence="6" id="KW-1185">Reference proteome</keyword>
<evidence type="ECO:0000256" key="2">
    <source>
        <dbReference type="PIRNR" id="PIRNR004884"/>
    </source>
</evidence>
<dbReference type="SUPFAM" id="SSF54211">
    <property type="entry name" value="Ribosomal protein S5 domain 2-like"/>
    <property type="match status" value="1"/>
</dbReference>
<dbReference type="PANTHER" id="PTHR20861:SF6">
    <property type="entry name" value="BETA-RIBOFURANOSYLPHENOL 5'-PHOSPHATE SYNTHASE"/>
    <property type="match status" value="1"/>
</dbReference>
<proteinExistence type="inferred from homology"/>
<comment type="pathway">
    <text evidence="2">Cofactor biosynthesis; 5,6,7,8-tetrahydromethanopterin biosynthesis.</text>
</comment>
<keyword evidence="5" id="KW-0418">Kinase</keyword>
<dbReference type="EC" id="2.4.2.54" evidence="2"/>
<comment type="caution">
    <text evidence="5">The sequence shown here is derived from an EMBL/GenBank/DDBJ whole genome shotgun (WGS) entry which is preliminary data.</text>
</comment>
<dbReference type="GO" id="GO:0005524">
    <property type="term" value="F:ATP binding"/>
    <property type="evidence" value="ECO:0007669"/>
    <property type="project" value="UniProtKB-UniRule"/>
</dbReference>
<dbReference type="STRING" id="1903181.BTN85_0319"/>
<evidence type="ECO:0000259" key="4">
    <source>
        <dbReference type="Pfam" id="PF08544"/>
    </source>
</evidence>
<dbReference type="UniPathway" id="UPA00065"/>
<keyword evidence="1 2" id="KW-0808">Transferase</keyword>
<evidence type="ECO:0000313" key="6">
    <source>
        <dbReference type="Proteomes" id="UP000185744"/>
    </source>
</evidence>
<dbReference type="FunCoup" id="A0A1Q6DU01">
    <property type="interactions" value="1"/>
</dbReference>
<dbReference type="GO" id="GO:0043793">
    <property type="term" value="F:beta-ribofuranosylaminobenzene 5'-phosphate synthase activity"/>
    <property type="evidence" value="ECO:0007669"/>
    <property type="project" value="UniProtKB-EC"/>
</dbReference>
<protein>
    <recommendedName>
        <fullName evidence="2">Beta-ribofuranosylaminobenzene 5'-phosphate synthase</fullName>
        <shortName evidence="2">Beta-RFA-P synthase</shortName>
        <ecNumber evidence="2">2.4.2.54</ecNumber>
    </recommendedName>
</protein>
<dbReference type="NCBIfam" id="TIGR00144">
    <property type="entry name" value="beta_RFAP_syn"/>
    <property type="match status" value="1"/>
</dbReference>
<dbReference type="EMBL" id="MSDW01000001">
    <property type="protein sequence ID" value="OKY77844.1"/>
    <property type="molecule type" value="Genomic_DNA"/>
</dbReference>
<dbReference type="Pfam" id="PF00288">
    <property type="entry name" value="GHMP_kinases_N"/>
    <property type="match status" value="1"/>
</dbReference>
<organism evidence="5 6">
    <name type="scientific">Methanohalarchaeum thermophilum</name>
    <dbReference type="NCBI Taxonomy" id="1903181"/>
    <lineage>
        <taxon>Archaea</taxon>
        <taxon>Methanobacteriati</taxon>
        <taxon>Methanobacteriota</taxon>
        <taxon>Methanonatronarchaeia</taxon>
        <taxon>Methanonatronarchaeales</taxon>
        <taxon>Methanonatronarchaeaceae</taxon>
        <taxon>Candidatus Methanohalarchaeum</taxon>
    </lineage>
</organism>
<dbReference type="PIRSF" id="PIRSF004884">
    <property type="entry name" value="Sugar_kin_arch"/>
    <property type="match status" value="1"/>
</dbReference>
<dbReference type="InParanoid" id="A0A1Q6DU01"/>
<dbReference type="InterPro" id="IPR006204">
    <property type="entry name" value="GHMP_kinase_N_dom"/>
</dbReference>
<dbReference type="Pfam" id="PF08544">
    <property type="entry name" value="GHMP_kinases_C"/>
    <property type="match status" value="1"/>
</dbReference>
<gene>
    <name evidence="5" type="ORF">BTN85_0319</name>
</gene>